<dbReference type="Proteomes" id="UP000297814">
    <property type="component" value="Unassembled WGS sequence"/>
</dbReference>
<proteinExistence type="predicted"/>
<protein>
    <submittedName>
        <fullName evidence="2">Uncharacterized protein</fullName>
    </submittedName>
</protein>
<sequence length="173" mass="18727">MPQDLTSSKVLVSVIDFSTNKSYREGGSVLLELPMENNNNNTNTNTTVQPTITGDQSSVIGEDGPLLFALTLGQNNNNGTGPRQNNVQQCPDTLHPTNIALELEFAGENEDNDVENLPVNNDRDGPLLFVLLPDSQTDNNDSTAPGACNSEKPKTKSRYLGTYEYHSGIGCNQ</sequence>
<feature type="region of interest" description="Disordered" evidence="1">
    <location>
        <begin position="133"/>
        <end position="153"/>
    </location>
</feature>
<reference evidence="2 3" key="1">
    <citation type="submission" date="2017-12" db="EMBL/GenBank/DDBJ databases">
        <title>Comparative genomics of Botrytis spp.</title>
        <authorList>
            <person name="Valero-Jimenez C.A."/>
            <person name="Tapia P."/>
            <person name="Veloso J."/>
            <person name="Silva-Moreno E."/>
            <person name="Staats M."/>
            <person name="Valdes J.H."/>
            <person name="Van Kan J.A.L."/>
        </authorList>
    </citation>
    <scope>NUCLEOTIDE SEQUENCE [LARGE SCALE GENOMIC DNA]</scope>
    <source>
        <strain evidence="2 3">Bh0001</strain>
    </source>
</reference>
<organism evidence="2 3">
    <name type="scientific">Botrytis hyacinthi</name>
    <dbReference type="NCBI Taxonomy" id="278943"/>
    <lineage>
        <taxon>Eukaryota</taxon>
        <taxon>Fungi</taxon>
        <taxon>Dikarya</taxon>
        <taxon>Ascomycota</taxon>
        <taxon>Pezizomycotina</taxon>
        <taxon>Leotiomycetes</taxon>
        <taxon>Helotiales</taxon>
        <taxon>Sclerotiniaceae</taxon>
        <taxon>Botrytis</taxon>
    </lineage>
</organism>
<evidence type="ECO:0000313" key="3">
    <source>
        <dbReference type="Proteomes" id="UP000297814"/>
    </source>
</evidence>
<accession>A0A4Z1H758</accession>
<evidence type="ECO:0000313" key="2">
    <source>
        <dbReference type="EMBL" id="TGO43282.1"/>
    </source>
</evidence>
<dbReference type="AlphaFoldDB" id="A0A4Z1H758"/>
<keyword evidence="3" id="KW-1185">Reference proteome</keyword>
<gene>
    <name evidence="2" type="ORF">BHYA_0002g00870</name>
</gene>
<feature type="compositionally biased region" description="Polar residues" evidence="1">
    <location>
        <begin position="134"/>
        <end position="143"/>
    </location>
</feature>
<name>A0A4Z1H758_9HELO</name>
<comment type="caution">
    <text evidence="2">The sequence shown here is derived from an EMBL/GenBank/DDBJ whole genome shotgun (WGS) entry which is preliminary data.</text>
</comment>
<dbReference type="EMBL" id="PQXK01000002">
    <property type="protein sequence ID" value="TGO43282.1"/>
    <property type="molecule type" value="Genomic_DNA"/>
</dbReference>
<evidence type="ECO:0000256" key="1">
    <source>
        <dbReference type="SAM" id="MobiDB-lite"/>
    </source>
</evidence>